<dbReference type="InterPro" id="IPR036663">
    <property type="entry name" value="Fumarylacetoacetase_C_sf"/>
</dbReference>
<dbReference type="GO" id="GO:0005737">
    <property type="term" value="C:cytoplasm"/>
    <property type="evidence" value="ECO:0007669"/>
    <property type="project" value="TreeGrafter"/>
</dbReference>
<dbReference type="Gene3D" id="3.90.850.10">
    <property type="entry name" value="Fumarylacetoacetase-like, C-terminal domain"/>
    <property type="match status" value="1"/>
</dbReference>
<evidence type="ECO:0000256" key="1">
    <source>
        <dbReference type="ARBA" id="ARBA00022797"/>
    </source>
</evidence>
<keyword evidence="1" id="KW-0058">Aromatic hydrocarbons catabolism</keyword>
<dbReference type="InterPro" id="IPR017630">
    <property type="entry name" value="4-oxalocrotonate_decarboxylase"/>
</dbReference>
<dbReference type="Proteomes" id="UP000288983">
    <property type="component" value="Unassembled WGS sequence"/>
</dbReference>
<dbReference type="SUPFAM" id="SSF56529">
    <property type="entry name" value="FAH"/>
    <property type="match status" value="1"/>
</dbReference>
<dbReference type="OrthoDB" id="9792137at2"/>
<comment type="caution">
    <text evidence="2">The sequence shown here is derived from an EMBL/GenBank/DDBJ whole genome shotgun (WGS) entry which is preliminary data.</text>
</comment>
<dbReference type="InterPro" id="IPR050772">
    <property type="entry name" value="Hydratase-Decarb/MhpD_sf"/>
</dbReference>
<sequence length="262" mass="28659">MKMTSQVISALADIVIHAQDRAHTIPKLTDQYPQMSIADAYAVQDELQRRWVERGDRVMGYKAGLTSKAKMQQMGVHVPSFGILTNAMSRPENGVINIGELVHPRVEAEIAFVLRSELRGPDCTIEQVIEATDFIIPAVEVIDSRYEKFKFDLTSVIADNGSSSRFVVGGRPRDVNDLDLRTIGVVIEKNGEIQAVGASAAVLDHPANAIVMLVQHLASRDQVLPAGSFVMTGGITEAIPVEKGDNVLARFQEMGSVSFRFV</sequence>
<reference evidence="2 3" key="1">
    <citation type="submission" date="2018-06" db="EMBL/GenBank/DDBJ databases">
        <title>Bacteria isolated from soil of Wuhan.</title>
        <authorList>
            <person name="Wei X."/>
            <person name="Chunhua H."/>
        </authorList>
    </citation>
    <scope>NUCLEOTIDE SEQUENCE [LARGE SCALE GENOMIC DNA]</scope>
    <source>
        <strain evidence="3">xwS2</strain>
    </source>
</reference>
<accession>A0A443ZWA9</accession>
<dbReference type="PANTHER" id="PTHR30143">
    <property type="entry name" value="ACID HYDRATASE"/>
    <property type="match status" value="1"/>
</dbReference>
<dbReference type="EMBL" id="QJRG01000034">
    <property type="protein sequence ID" value="RWU25024.1"/>
    <property type="molecule type" value="Genomic_DNA"/>
</dbReference>
<dbReference type="GO" id="GO:0008684">
    <property type="term" value="F:2-oxopent-4-enoate hydratase activity"/>
    <property type="evidence" value="ECO:0007669"/>
    <property type="project" value="TreeGrafter"/>
</dbReference>
<evidence type="ECO:0000313" key="3">
    <source>
        <dbReference type="Proteomes" id="UP000288983"/>
    </source>
</evidence>
<dbReference type="AlphaFoldDB" id="A0A443ZWA9"/>
<organism evidence="2 3">
    <name type="scientific">Pseudomonas alkylphenolica</name>
    <dbReference type="NCBI Taxonomy" id="237609"/>
    <lineage>
        <taxon>Bacteria</taxon>
        <taxon>Pseudomonadati</taxon>
        <taxon>Pseudomonadota</taxon>
        <taxon>Gammaproteobacteria</taxon>
        <taxon>Pseudomonadales</taxon>
        <taxon>Pseudomonadaceae</taxon>
        <taxon>Pseudomonas</taxon>
    </lineage>
</organism>
<proteinExistence type="predicted"/>
<evidence type="ECO:0000313" key="2">
    <source>
        <dbReference type="EMBL" id="RWU25024.1"/>
    </source>
</evidence>
<dbReference type="NCBIfam" id="TIGR03218">
    <property type="entry name" value="catechol_dmpH"/>
    <property type="match status" value="1"/>
</dbReference>
<dbReference type="PANTHER" id="PTHR30143:SF0">
    <property type="entry name" value="2-KETO-4-PENTENOATE HYDRATASE"/>
    <property type="match status" value="1"/>
</dbReference>
<gene>
    <name evidence="2" type="primary">dmpH</name>
    <name evidence="2" type="ORF">DM813_04620</name>
</gene>
<dbReference type="RefSeq" id="WP_128322238.1">
    <property type="nucleotide sequence ID" value="NZ_QJRG01000034.1"/>
</dbReference>
<protein>
    <submittedName>
        <fullName evidence="2">2-oxo-3-hexenedioate decarboxylase</fullName>
    </submittedName>
</protein>
<name>A0A443ZWA9_9PSED</name>